<dbReference type="Proteomes" id="UP001141806">
    <property type="component" value="Unassembled WGS sequence"/>
</dbReference>
<dbReference type="Gene3D" id="1.25.40.10">
    <property type="entry name" value="Tetratricopeptide repeat domain"/>
    <property type="match status" value="3"/>
</dbReference>
<evidence type="ECO:0000313" key="7">
    <source>
        <dbReference type="EMBL" id="KAJ4967324.1"/>
    </source>
</evidence>
<dbReference type="PANTHER" id="PTHR47926:SF382">
    <property type="entry name" value="PENTACOTRIPEPTIDE-REPEAT REGION OF PRORP DOMAIN-CONTAINING PROTEIN"/>
    <property type="match status" value="1"/>
</dbReference>
<reference evidence="7" key="1">
    <citation type="journal article" date="2023" name="Plant J.">
        <title>The genome of the king protea, Protea cynaroides.</title>
        <authorList>
            <person name="Chang J."/>
            <person name="Duong T.A."/>
            <person name="Schoeman C."/>
            <person name="Ma X."/>
            <person name="Roodt D."/>
            <person name="Barker N."/>
            <person name="Li Z."/>
            <person name="Van de Peer Y."/>
            <person name="Mizrachi E."/>
        </authorList>
    </citation>
    <scope>NUCLEOTIDE SEQUENCE</scope>
    <source>
        <tissue evidence="7">Young leaves</tissue>
    </source>
</reference>
<dbReference type="Pfam" id="PF13041">
    <property type="entry name" value="PPR_2"/>
    <property type="match status" value="1"/>
</dbReference>
<dbReference type="Pfam" id="PF14432">
    <property type="entry name" value="DYW_deaminase"/>
    <property type="match status" value="1"/>
</dbReference>
<proteinExistence type="predicted"/>
<dbReference type="Pfam" id="PF13812">
    <property type="entry name" value="PPR_3"/>
    <property type="match status" value="1"/>
</dbReference>
<keyword evidence="3" id="KW-0809">Transit peptide</keyword>
<evidence type="ECO:0000256" key="3">
    <source>
        <dbReference type="ARBA" id="ARBA00022946"/>
    </source>
</evidence>
<evidence type="ECO:0000256" key="1">
    <source>
        <dbReference type="ARBA" id="ARBA00004173"/>
    </source>
</evidence>
<evidence type="ECO:0000259" key="6">
    <source>
        <dbReference type="Pfam" id="PF14432"/>
    </source>
</evidence>
<keyword evidence="2" id="KW-0677">Repeat</keyword>
<dbReference type="Pfam" id="PF20431">
    <property type="entry name" value="E_motif"/>
    <property type="match status" value="1"/>
</dbReference>
<feature type="domain" description="DYW" evidence="6">
    <location>
        <begin position="527"/>
        <end position="622"/>
    </location>
</feature>
<accession>A0A9Q0KBE0</accession>
<organism evidence="7 8">
    <name type="scientific">Protea cynaroides</name>
    <dbReference type="NCBI Taxonomy" id="273540"/>
    <lineage>
        <taxon>Eukaryota</taxon>
        <taxon>Viridiplantae</taxon>
        <taxon>Streptophyta</taxon>
        <taxon>Embryophyta</taxon>
        <taxon>Tracheophyta</taxon>
        <taxon>Spermatophyta</taxon>
        <taxon>Magnoliopsida</taxon>
        <taxon>Proteales</taxon>
        <taxon>Proteaceae</taxon>
        <taxon>Protea</taxon>
    </lineage>
</organism>
<protein>
    <recommendedName>
        <fullName evidence="6">DYW domain-containing protein</fullName>
    </recommendedName>
</protein>
<gene>
    <name evidence="7" type="ORF">NE237_019173</name>
</gene>
<comment type="subcellular location">
    <subcellularLocation>
        <location evidence="1">Mitochondrion</location>
    </subcellularLocation>
</comment>
<dbReference type="InterPro" id="IPR046848">
    <property type="entry name" value="E_motif"/>
</dbReference>
<dbReference type="FunFam" id="1.25.40.10:FF:000366">
    <property type="entry name" value="Pentatricopeptide (PPR) repeat-containing protein"/>
    <property type="match status" value="1"/>
</dbReference>
<dbReference type="AlphaFoldDB" id="A0A9Q0KBE0"/>
<feature type="repeat" description="PPR" evidence="5">
    <location>
        <begin position="64"/>
        <end position="98"/>
    </location>
</feature>
<dbReference type="NCBIfam" id="TIGR00756">
    <property type="entry name" value="PPR"/>
    <property type="match status" value="2"/>
</dbReference>
<dbReference type="GO" id="GO:0003723">
    <property type="term" value="F:RNA binding"/>
    <property type="evidence" value="ECO:0007669"/>
    <property type="project" value="InterPro"/>
</dbReference>
<dbReference type="InterPro" id="IPR011990">
    <property type="entry name" value="TPR-like_helical_dom_sf"/>
</dbReference>
<name>A0A9Q0KBE0_9MAGN</name>
<evidence type="ECO:0000256" key="2">
    <source>
        <dbReference type="ARBA" id="ARBA00022737"/>
    </source>
</evidence>
<comment type="caution">
    <text evidence="7">The sequence shown here is derived from an EMBL/GenBank/DDBJ whole genome shotgun (WGS) entry which is preliminary data.</text>
</comment>
<dbReference type="EMBL" id="JAMYWD010000007">
    <property type="protein sequence ID" value="KAJ4967324.1"/>
    <property type="molecule type" value="Genomic_DNA"/>
</dbReference>
<evidence type="ECO:0000313" key="8">
    <source>
        <dbReference type="Proteomes" id="UP001141806"/>
    </source>
</evidence>
<dbReference type="OrthoDB" id="1894072at2759"/>
<dbReference type="Pfam" id="PF01535">
    <property type="entry name" value="PPR"/>
    <property type="match status" value="4"/>
</dbReference>
<dbReference type="InterPro" id="IPR002885">
    <property type="entry name" value="PPR_rpt"/>
</dbReference>
<evidence type="ECO:0000256" key="4">
    <source>
        <dbReference type="ARBA" id="ARBA00023128"/>
    </source>
</evidence>
<keyword evidence="4" id="KW-0496">Mitochondrion</keyword>
<feature type="repeat" description="PPR" evidence="5">
    <location>
        <begin position="347"/>
        <end position="382"/>
    </location>
</feature>
<feature type="repeat" description="PPR" evidence="5">
    <location>
        <begin position="99"/>
        <end position="133"/>
    </location>
</feature>
<dbReference type="FunFam" id="1.25.40.10:FF:000344">
    <property type="entry name" value="Pentatricopeptide repeat-containing protein"/>
    <property type="match status" value="1"/>
</dbReference>
<dbReference type="PROSITE" id="PS51375">
    <property type="entry name" value="PPR"/>
    <property type="match status" value="4"/>
</dbReference>
<dbReference type="GO" id="GO:0008270">
    <property type="term" value="F:zinc ion binding"/>
    <property type="evidence" value="ECO:0007669"/>
    <property type="project" value="InterPro"/>
</dbReference>
<keyword evidence="8" id="KW-1185">Reference proteome</keyword>
<sequence>MGMEQWTWRLRWRWRLKWANPFCTIPNSSISQPNFVQLQQVGILCARGQLQEALSLFYAMSKPHSQAYATLLQGCARHRCLDQGRALHHHMLAHNYDPDLFVTNHLINMYSKCGCLEVARQLFDQMSHRNLVSWTALITGYDQHDRPDDCFRLFSSMLAHHRPTEFAFASVLGSCDCIRGRQVEVATALVNAYSKLGGDVDECYRLFTETNGFRDVVSWTGIITSCAEQKPEQAILLFRQLQWEGINPDLYTFSAVIKACSGLTTERHGSAMHAQVIKAGFEEDTVLANALIHAYARCGSICRSEQVFKCMEFPDTVSWNSIFKAYALHGKAVEALLLFEQMNVQPDTATFVALLTACSHTGLVDQGTKIFDMMVQKYGICPQLDHFACMVDILGRAGHLLEAEALIRRMPMEPDSVVWSALLGACRKHREPKLAELAGRKLMELDPKNSLGYVLMSNIYSSEGCFDNAALIRKEMKECRVRKEPGLSWIEVGNQVHEFAAGGQRHPQREAICAELDVLVGQLKEIGYVPERNSALHDIGEEHKEDQLLYHSEKLALAFAVMNSGRCCDLKTIRIMKNIRICLDCHNFMKLASDLLQSEILVRDANRFHHFRDGLCSCSDYW</sequence>
<dbReference type="GO" id="GO:0009451">
    <property type="term" value="P:RNA modification"/>
    <property type="evidence" value="ECO:0007669"/>
    <property type="project" value="InterPro"/>
</dbReference>
<evidence type="ECO:0000256" key="5">
    <source>
        <dbReference type="PROSITE-ProRule" id="PRU00708"/>
    </source>
</evidence>
<dbReference type="FunFam" id="1.25.40.10:FF:000501">
    <property type="entry name" value="Putative pentatricopeptide repeat-containing protein mitochondrial"/>
    <property type="match status" value="1"/>
</dbReference>
<dbReference type="PANTHER" id="PTHR47926">
    <property type="entry name" value="PENTATRICOPEPTIDE REPEAT-CONTAINING PROTEIN"/>
    <property type="match status" value="1"/>
</dbReference>
<dbReference type="InterPro" id="IPR032867">
    <property type="entry name" value="DYW_dom"/>
</dbReference>
<dbReference type="InterPro" id="IPR046960">
    <property type="entry name" value="PPR_At4g14850-like_plant"/>
</dbReference>
<feature type="repeat" description="PPR" evidence="5">
    <location>
        <begin position="315"/>
        <end position="345"/>
    </location>
</feature>
<dbReference type="GO" id="GO:0005739">
    <property type="term" value="C:mitochondrion"/>
    <property type="evidence" value="ECO:0007669"/>
    <property type="project" value="UniProtKB-SubCell"/>
</dbReference>